<dbReference type="PANTHER" id="PTHR23513">
    <property type="entry name" value="INTEGRAL MEMBRANE EFFLUX PROTEIN-RELATED"/>
    <property type="match status" value="1"/>
</dbReference>
<feature type="transmembrane region" description="Helical" evidence="7">
    <location>
        <begin position="225"/>
        <end position="244"/>
    </location>
</feature>
<proteinExistence type="predicted"/>
<organism evidence="9 10">
    <name type="scientific">Paenibacillus profundus</name>
    <dbReference type="NCBI Taxonomy" id="1173085"/>
    <lineage>
        <taxon>Bacteria</taxon>
        <taxon>Bacillati</taxon>
        <taxon>Bacillota</taxon>
        <taxon>Bacilli</taxon>
        <taxon>Bacillales</taxon>
        <taxon>Paenibacillaceae</taxon>
        <taxon>Paenibacillus</taxon>
    </lineage>
</organism>
<reference evidence="9 10" key="1">
    <citation type="submission" date="2021-11" db="EMBL/GenBank/DDBJ databases">
        <title>Draft genome sequence of Paenibacillus profundus YoMME, a new Gram-positive bacteria with exoelectrogenic properties.</title>
        <authorList>
            <person name="Hubenova Y."/>
            <person name="Hubenova E."/>
            <person name="Manasiev Y."/>
            <person name="Peykov S."/>
            <person name="Mitov M."/>
        </authorList>
    </citation>
    <scope>NUCLEOTIDE SEQUENCE [LARGE SCALE GENOMIC DNA]</scope>
    <source>
        <strain evidence="9 10">YoMME</strain>
    </source>
</reference>
<evidence type="ECO:0000256" key="1">
    <source>
        <dbReference type="ARBA" id="ARBA00004651"/>
    </source>
</evidence>
<dbReference type="InterPro" id="IPR020846">
    <property type="entry name" value="MFS_dom"/>
</dbReference>
<keyword evidence="2" id="KW-0813">Transport</keyword>
<dbReference type="InterPro" id="IPR036259">
    <property type="entry name" value="MFS_trans_sf"/>
</dbReference>
<evidence type="ECO:0000313" key="9">
    <source>
        <dbReference type="EMBL" id="MCE5172672.1"/>
    </source>
</evidence>
<evidence type="ECO:0000313" key="10">
    <source>
        <dbReference type="Proteomes" id="UP001199916"/>
    </source>
</evidence>
<feature type="transmembrane region" description="Helical" evidence="7">
    <location>
        <begin position="310"/>
        <end position="331"/>
    </location>
</feature>
<dbReference type="PROSITE" id="PS50850">
    <property type="entry name" value="MFS"/>
    <property type="match status" value="1"/>
</dbReference>
<dbReference type="CDD" id="cd06173">
    <property type="entry name" value="MFS_MefA_like"/>
    <property type="match status" value="1"/>
</dbReference>
<feature type="transmembrane region" description="Helical" evidence="7">
    <location>
        <begin position="44"/>
        <end position="68"/>
    </location>
</feature>
<dbReference type="SUPFAM" id="SSF103473">
    <property type="entry name" value="MFS general substrate transporter"/>
    <property type="match status" value="1"/>
</dbReference>
<feature type="transmembrane region" description="Helical" evidence="7">
    <location>
        <begin position="256"/>
        <end position="274"/>
    </location>
</feature>
<evidence type="ECO:0000259" key="8">
    <source>
        <dbReference type="PROSITE" id="PS50850"/>
    </source>
</evidence>
<dbReference type="RefSeq" id="WP_233698753.1">
    <property type="nucleotide sequence ID" value="NZ_JAJNBZ010000032.1"/>
</dbReference>
<keyword evidence="5 7" id="KW-1133">Transmembrane helix</keyword>
<evidence type="ECO:0000256" key="5">
    <source>
        <dbReference type="ARBA" id="ARBA00022989"/>
    </source>
</evidence>
<feature type="transmembrane region" description="Helical" evidence="7">
    <location>
        <begin position="343"/>
        <end position="364"/>
    </location>
</feature>
<evidence type="ECO:0000256" key="3">
    <source>
        <dbReference type="ARBA" id="ARBA00022475"/>
    </source>
</evidence>
<keyword evidence="6 7" id="KW-0472">Membrane</keyword>
<keyword evidence="3" id="KW-1003">Cell membrane</keyword>
<comment type="subcellular location">
    <subcellularLocation>
        <location evidence="1">Cell membrane</location>
        <topology evidence="1">Multi-pass membrane protein</topology>
    </subcellularLocation>
</comment>
<feature type="transmembrane region" description="Helical" evidence="7">
    <location>
        <begin position="80"/>
        <end position="98"/>
    </location>
</feature>
<evidence type="ECO:0000256" key="7">
    <source>
        <dbReference type="SAM" id="Phobius"/>
    </source>
</evidence>
<dbReference type="Gene3D" id="1.20.1250.20">
    <property type="entry name" value="MFS general substrate transporter like domains"/>
    <property type="match status" value="1"/>
</dbReference>
<feature type="transmembrane region" description="Helical" evidence="7">
    <location>
        <begin position="12"/>
        <end position="38"/>
    </location>
</feature>
<evidence type="ECO:0000256" key="6">
    <source>
        <dbReference type="ARBA" id="ARBA00023136"/>
    </source>
</evidence>
<keyword evidence="4 7" id="KW-0812">Transmembrane</keyword>
<dbReference type="EMBL" id="JAJNBZ010000032">
    <property type="protein sequence ID" value="MCE5172672.1"/>
    <property type="molecule type" value="Genomic_DNA"/>
</dbReference>
<dbReference type="InterPro" id="IPR011701">
    <property type="entry name" value="MFS"/>
</dbReference>
<sequence length="399" mass="44654">MTKQALPHYRNFHVLYAGTFIVTMGSQIYSFILPLFIYEWSQSAIAMSTMRVMDFLPNVLLGMLAGAMVDRINRRKMMKWTSMLQAALASILVLSIWLDALHLWQLYLFGFLLSTLSYTFGNAKHAIVPQLFPREMLTDIQARFSLLGTVLSIIGPSIAGFLIIWLAYEWLFFIYVISLILLWLTVFLIDPVPSPEWKTGQTLWQDMKEGIAELFGNQTLLPPTLTILFTNFATSLVIGVLVFYAVDGLGSSPQEVGWMFSVSAFGGIAGAKGLKMLRKKWKRGAIFHAMLCVDALVLCLFFFAAHWWQLAILLACRTCTTVIINIIYLAIRQESTPNHLLGRVAGTSSMFMKLVLPLGLLLSGLWAEHLPIPCLFLISSAVVAFLAIYLAKGSFRSAA</sequence>
<feature type="transmembrane region" description="Helical" evidence="7">
    <location>
        <begin position="144"/>
        <end position="166"/>
    </location>
</feature>
<evidence type="ECO:0000256" key="2">
    <source>
        <dbReference type="ARBA" id="ARBA00022448"/>
    </source>
</evidence>
<feature type="domain" description="Major facilitator superfamily (MFS) profile" evidence="8">
    <location>
        <begin position="1"/>
        <end position="194"/>
    </location>
</feature>
<feature type="transmembrane region" description="Helical" evidence="7">
    <location>
        <begin position="172"/>
        <end position="189"/>
    </location>
</feature>
<evidence type="ECO:0000256" key="4">
    <source>
        <dbReference type="ARBA" id="ARBA00022692"/>
    </source>
</evidence>
<gene>
    <name evidence="9" type="ORF">LQV63_25720</name>
</gene>
<dbReference type="PANTHER" id="PTHR23513:SF6">
    <property type="entry name" value="MAJOR FACILITATOR SUPERFAMILY ASSOCIATED DOMAIN-CONTAINING PROTEIN"/>
    <property type="match status" value="1"/>
</dbReference>
<feature type="transmembrane region" description="Helical" evidence="7">
    <location>
        <begin position="286"/>
        <end position="304"/>
    </location>
</feature>
<keyword evidence="10" id="KW-1185">Reference proteome</keyword>
<accession>A0ABS8YQU2</accession>
<name>A0ABS8YQU2_9BACL</name>
<dbReference type="Pfam" id="PF07690">
    <property type="entry name" value="MFS_1"/>
    <property type="match status" value="1"/>
</dbReference>
<feature type="transmembrane region" description="Helical" evidence="7">
    <location>
        <begin position="104"/>
        <end position="123"/>
    </location>
</feature>
<protein>
    <submittedName>
        <fullName evidence="9">MFS transporter</fullName>
    </submittedName>
</protein>
<comment type="caution">
    <text evidence="9">The sequence shown here is derived from an EMBL/GenBank/DDBJ whole genome shotgun (WGS) entry which is preliminary data.</text>
</comment>
<feature type="transmembrane region" description="Helical" evidence="7">
    <location>
        <begin position="370"/>
        <end position="391"/>
    </location>
</feature>
<dbReference type="Proteomes" id="UP001199916">
    <property type="component" value="Unassembled WGS sequence"/>
</dbReference>